<feature type="region of interest" description="Disordered" evidence="1">
    <location>
        <begin position="625"/>
        <end position="653"/>
    </location>
</feature>
<feature type="region of interest" description="Disordered" evidence="1">
    <location>
        <begin position="572"/>
        <end position="591"/>
    </location>
</feature>
<dbReference type="SUPFAM" id="SSF53098">
    <property type="entry name" value="Ribonuclease H-like"/>
    <property type="match status" value="1"/>
</dbReference>
<protein>
    <recommendedName>
        <fullName evidence="4">HAT C-terminal dimerisation domain-containing protein</fullName>
    </recommendedName>
</protein>
<dbReference type="PANTHER" id="PTHR47241">
    <property type="entry name" value="FINGER PROTEIN, PUTATIVE-RELATED"/>
    <property type="match status" value="1"/>
</dbReference>
<feature type="compositionally biased region" description="Polar residues" evidence="1">
    <location>
        <begin position="36"/>
        <end position="45"/>
    </location>
</feature>
<keyword evidence="3" id="KW-1185">Reference proteome</keyword>
<dbReference type="SUPFAM" id="SSF140996">
    <property type="entry name" value="Hermes dimerisation domain"/>
    <property type="match status" value="1"/>
</dbReference>
<dbReference type="GO" id="GO:0005634">
    <property type="term" value="C:nucleus"/>
    <property type="evidence" value="ECO:0007669"/>
    <property type="project" value="TreeGrafter"/>
</dbReference>
<reference evidence="2" key="1">
    <citation type="submission" date="2025-08" db="UniProtKB">
        <authorList>
            <consortium name="Ensembl"/>
        </authorList>
    </citation>
    <scope>IDENTIFICATION</scope>
</reference>
<dbReference type="OMA" id="ELHENSY"/>
<evidence type="ECO:0000313" key="2">
    <source>
        <dbReference type="Ensembl" id="ENSVKKP00000021743.1"/>
    </source>
</evidence>
<dbReference type="Ensembl" id="ENSVKKT00000022288.1">
    <property type="protein sequence ID" value="ENSVKKP00000021743.1"/>
    <property type="gene ID" value="ENSVKKG00000014535.1"/>
</dbReference>
<feature type="compositionally biased region" description="Basic and acidic residues" evidence="1">
    <location>
        <begin position="643"/>
        <end position="653"/>
    </location>
</feature>
<evidence type="ECO:0008006" key="4">
    <source>
        <dbReference type="Google" id="ProtNLM"/>
    </source>
</evidence>
<sequence>MKEEEESCQSTVHDLFSYLKEKEEEEEEEPPELRTFPSTPTTSAQAVAKQPCPSGVHEMLSYLKKEEEDDDEPATPAFQLARQERSQPYYPPTHPTAVQLASDTAWMLAVDMQPFSYVESEGFLRLMATAQPRWKVPGRTFFATKAVPELSKVVSRAVRQVVACSVGRTVHISIDTWATRPVATYLSVTGHWVADFSGGLSRRHATLSVCAFEGPCSPEDICHKLREVLQDWLHDLKTGGVVSDDGANAAKAVRELRLKHLPCLARCLRLVTKAFLAADAQVNRLLKTSRWICGRYNRSAASRRRLLEAQANLGLHQSLGPEARSRSNSTLRMLESLYQQRQAVGVMLEEEEEQVSHLHLTPPDWKAMKSLLEILKPFEDAAALVTRPEATLCQALPLLWFLEEQLRALRTRYYQENNNTAAHLTTQALDCLEASSQLRVMKGSMIYRVAAFLDPRFRDITTMKLGGADMSDAAELKEHILDLATRSYVPPGPDTEFPPVGHSSPHDPVTGLATEGGAAAALREVEEYLHDNVDHIGENADPMLYWQGKMGVWPALFKVAVFHFGCPPTAVRSEELSGGSSAASAEGDRRRNLSPANVKMFSFIRRNRHLIPQDWRLSLGDLSASQSAMGPREDLDGEEEDELLRVDEEHEED</sequence>
<proteinExistence type="predicted"/>
<dbReference type="PANTHER" id="PTHR47241:SF1">
    <property type="entry name" value="BED-TYPE DOMAIN-CONTAINING PROTEIN"/>
    <property type="match status" value="1"/>
</dbReference>
<evidence type="ECO:0000313" key="3">
    <source>
        <dbReference type="Proteomes" id="UP000694545"/>
    </source>
</evidence>
<reference evidence="2" key="2">
    <citation type="submission" date="2025-09" db="UniProtKB">
        <authorList>
            <consortium name="Ensembl"/>
        </authorList>
    </citation>
    <scope>IDENTIFICATION</scope>
</reference>
<dbReference type="AlphaFoldDB" id="A0A8D2LGI3"/>
<organism evidence="2 3">
    <name type="scientific">Varanus komodoensis</name>
    <name type="common">Komodo dragon</name>
    <dbReference type="NCBI Taxonomy" id="61221"/>
    <lineage>
        <taxon>Eukaryota</taxon>
        <taxon>Metazoa</taxon>
        <taxon>Chordata</taxon>
        <taxon>Craniata</taxon>
        <taxon>Vertebrata</taxon>
        <taxon>Euteleostomi</taxon>
        <taxon>Lepidosauria</taxon>
        <taxon>Squamata</taxon>
        <taxon>Bifurcata</taxon>
        <taxon>Unidentata</taxon>
        <taxon>Episquamata</taxon>
        <taxon>Toxicofera</taxon>
        <taxon>Anguimorpha</taxon>
        <taxon>Paleoanguimorpha</taxon>
        <taxon>Varanoidea</taxon>
        <taxon>Varanidae</taxon>
        <taxon>Varanus</taxon>
    </lineage>
</organism>
<dbReference type="InterPro" id="IPR012337">
    <property type="entry name" value="RNaseH-like_sf"/>
</dbReference>
<feature type="compositionally biased region" description="Low complexity" evidence="1">
    <location>
        <begin position="576"/>
        <end position="585"/>
    </location>
</feature>
<feature type="region of interest" description="Disordered" evidence="1">
    <location>
        <begin position="1"/>
        <end position="53"/>
    </location>
</feature>
<name>A0A8D2LGI3_VARKO</name>
<dbReference type="InterPro" id="IPR052865">
    <property type="entry name" value="Zinc_finger_BED"/>
</dbReference>
<evidence type="ECO:0000256" key="1">
    <source>
        <dbReference type="SAM" id="MobiDB-lite"/>
    </source>
</evidence>
<dbReference type="Proteomes" id="UP000694545">
    <property type="component" value="Unplaced"/>
</dbReference>
<accession>A0A8D2LGI3</accession>